<feature type="domain" description="MMS19 N-terminal" evidence="7">
    <location>
        <begin position="57"/>
        <end position="318"/>
    </location>
</feature>
<evidence type="ECO:0000313" key="9">
    <source>
        <dbReference type="Proteomes" id="UP000566819"/>
    </source>
</evidence>
<sequence length="1126" mass="125131">MAERTVHEWMNASSLDEGQSLEETAIIKDICGSIDLGLTNLSDILLDLQPYVGADQTDAVTVGRGIACLASIFSALQIEALPRHDVHAMVEYLCIRLQNRAEVVNYKYGLGDVAEILATLAEWHSFPPGDCALICDSIFTLSTTFKDQSKSTRYKFYSLIALLVEKYPRQIERDMSYSQFVSGLLDLAESEGGTFSLKTLFTLYAKIGREWDLAQLEVKNIWDSISRYFPVTLGVKNLSPDQPQPEELRLLLLECVSSNDKFAEEALPSLLSDLDRSDANKKVEVFAMLKACVTSYSITTLLQWSSKIWDGLKFEIWNGEIEEDVQASLRILNGLVLTLGRPVTQWEGNNSFSAFVNEVCDECFQRLSDMERYVLPSARILYSIGSTSPIALNLAVQRILPRLDVLAQDTASRVSKKSLIGVYNYILQARLDIANEAETFPSRMESYEHATTLINIRQDQEEKLTRALASFQQSIVEVYFGTMSELNGDDSVSSPNISMSTAAMEGLVTLTLIPIFLSSAEKGIIIQALISVVVNPKKDKELQNAALSSLQQISSKNPDGYQELVLPTLLKQLPTKLSIEAEQRTAEVEVIEKFLENLIQVTSTSVCTRELESGWGKVGNGLFHRNHDAFQRALFEKFAAVVQHKAQAEYTNLILAAALRSIELFDPALGAAHTTTNVPWGRSVDGAYSHVIFPYLRRILALKAYGDGKSYIGLQGMADEAELFDEISIRLLGRLITTILVSEASKNTEDFFSYYEENKPLDPPAISSLFVQGAPKELVQSQFDLDSAPSEKCAVVLLTVSLLAGAPAKADSKGIDLSEIAMLMIQNSVSPNVKCSKFSRLSMMWLVQLLVNKFRAGGAPSDVKGPLVQQILTLADKSSKKTDIEAENIYWLLAYFTAGSLAAYTNSVEVLVEKMVAGITKPSFGRKVSQSFRILLAPSGVITHRNGCTIRSLRQTRLYEVVMKRLMAIWRVTKDKVVKENCLIAVAGVLAYMEPNILQQNVDTILPPVLEGTNLQDEEWSKSACISIIKTLIPLCPRAIEGHLDSVINRMTDRTHNTYDSPSDSSVRCRVLALEVLRLLPEHIKPSLLEQRKSKVVSELDVALDDCSREVRHKAEVAKMIWFNLN</sequence>
<dbReference type="GO" id="GO:0005634">
    <property type="term" value="C:nucleus"/>
    <property type="evidence" value="ECO:0007669"/>
    <property type="project" value="UniProtKB-SubCell"/>
</dbReference>
<dbReference type="InterPro" id="IPR011989">
    <property type="entry name" value="ARM-like"/>
</dbReference>
<dbReference type="Pfam" id="PF14500">
    <property type="entry name" value="MMS19_N"/>
    <property type="match status" value="1"/>
</dbReference>
<dbReference type="SUPFAM" id="SSF48371">
    <property type="entry name" value="ARM repeat"/>
    <property type="match status" value="1"/>
</dbReference>
<comment type="caution">
    <text evidence="8">The sequence shown here is derived from an EMBL/GenBank/DDBJ whole genome shotgun (WGS) entry which is preliminary data.</text>
</comment>
<comment type="subcellular location">
    <subcellularLocation>
        <location evidence="1 5">Nucleus</location>
    </subcellularLocation>
</comment>
<dbReference type="PANTHER" id="PTHR12891:SF0">
    <property type="entry name" value="MMS19 NUCLEOTIDE EXCISION REPAIR PROTEIN HOMOLOG"/>
    <property type="match status" value="1"/>
</dbReference>
<dbReference type="GO" id="GO:0016226">
    <property type="term" value="P:iron-sulfur cluster assembly"/>
    <property type="evidence" value="ECO:0007669"/>
    <property type="project" value="UniProtKB-UniRule"/>
</dbReference>
<comment type="function">
    <text evidence="5">Key component of the cytosolic iron-sulfur protein assembly (CIA) complex, a multiprotein complex that mediates the incorporation of iron-sulfur cluster into apoproteins specifically involved in DNA metabolism and genomic integrity. In the CIA complex, MMS19 acts as an adapter between early-acting CIA components and a subset of cellular target iron-sulfur proteins.</text>
</comment>
<dbReference type="Proteomes" id="UP000566819">
    <property type="component" value="Unassembled WGS sequence"/>
</dbReference>
<keyword evidence="4 5" id="KW-0539">Nucleus</keyword>
<dbReference type="Pfam" id="PF12460">
    <property type="entry name" value="MMS19_C"/>
    <property type="match status" value="1"/>
</dbReference>
<dbReference type="InterPro" id="IPR024687">
    <property type="entry name" value="MMS19_C"/>
</dbReference>
<comment type="similarity">
    <text evidence="2 5">Belongs to the MET18/MMS19 family.</text>
</comment>
<dbReference type="PANTHER" id="PTHR12891">
    <property type="entry name" value="DNA REPAIR/TRANSCRIPTION PROTEIN MET18/MMS19"/>
    <property type="match status" value="1"/>
</dbReference>
<keyword evidence="5" id="KW-0227">DNA damage</keyword>
<dbReference type="EMBL" id="JAAMPI010000061">
    <property type="protein sequence ID" value="KAF4636526.1"/>
    <property type="molecule type" value="Genomic_DNA"/>
</dbReference>
<keyword evidence="9" id="KW-1185">Reference proteome</keyword>
<dbReference type="Gene3D" id="1.25.10.10">
    <property type="entry name" value="Leucine-rich Repeat Variant"/>
    <property type="match status" value="2"/>
</dbReference>
<keyword evidence="3" id="KW-0677">Repeat</keyword>
<evidence type="ECO:0000256" key="3">
    <source>
        <dbReference type="ARBA" id="ARBA00022737"/>
    </source>
</evidence>
<reference evidence="8 9" key="1">
    <citation type="submission" date="2020-03" db="EMBL/GenBank/DDBJ databases">
        <title>Draft Genome Sequence of Cudoniella acicularis.</title>
        <authorList>
            <person name="Buettner E."/>
            <person name="Kellner H."/>
        </authorList>
    </citation>
    <scope>NUCLEOTIDE SEQUENCE [LARGE SCALE GENOMIC DNA]</scope>
    <source>
        <strain evidence="8 9">DSM 108380</strain>
    </source>
</reference>
<evidence type="ECO:0000259" key="7">
    <source>
        <dbReference type="Pfam" id="PF14500"/>
    </source>
</evidence>
<evidence type="ECO:0000256" key="1">
    <source>
        <dbReference type="ARBA" id="ARBA00004123"/>
    </source>
</evidence>
<evidence type="ECO:0000256" key="4">
    <source>
        <dbReference type="ARBA" id="ARBA00023242"/>
    </source>
</evidence>
<dbReference type="GO" id="GO:0051604">
    <property type="term" value="P:protein maturation"/>
    <property type="evidence" value="ECO:0007669"/>
    <property type="project" value="UniProtKB-UniRule"/>
</dbReference>
<evidence type="ECO:0000259" key="6">
    <source>
        <dbReference type="Pfam" id="PF12460"/>
    </source>
</evidence>
<dbReference type="InterPro" id="IPR039920">
    <property type="entry name" value="MMS19"/>
</dbReference>
<dbReference type="AlphaFoldDB" id="A0A8H4RW50"/>
<gene>
    <name evidence="8" type="ORF">G7Y89_g1563</name>
</gene>
<accession>A0A8H4RW50</accession>
<feature type="domain" description="MMS19 C-terminal" evidence="6">
    <location>
        <begin position="633"/>
        <end position="1081"/>
    </location>
</feature>
<dbReference type="OrthoDB" id="342900at2759"/>
<evidence type="ECO:0000256" key="5">
    <source>
        <dbReference type="RuleBase" id="RU367072"/>
    </source>
</evidence>
<dbReference type="GO" id="GO:0006281">
    <property type="term" value="P:DNA repair"/>
    <property type="evidence" value="ECO:0007669"/>
    <property type="project" value="UniProtKB-UniRule"/>
</dbReference>
<keyword evidence="5" id="KW-0234">DNA repair</keyword>
<dbReference type="InterPro" id="IPR029240">
    <property type="entry name" value="MMS19_N"/>
</dbReference>
<organism evidence="8 9">
    <name type="scientific">Cudoniella acicularis</name>
    <dbReference type="NCBI Taxonomy" id="354080"/>
    <lineage>
        <taxon>Eukaryota</taxon>
        <taxon>Fungi</taxon>
        <taxon>Dikarya</taxon>
        <taxon>Ascomycota</taxon>
        <taxon>Pezizomycotina</taxon>
        <taxon>Leotiomycetes</taxon>
        <taxon>Helotiales</taxon>
        <taxon>Tricladiaceae</taxon>
        <taxon>Cudoniella</taxon>
    </lineage>
</organism>
<name>A0A8H4RW50_9HELO</name>
<proteinExistence type="inferred from homology"/>
<dbReference type="InterPro" id="IPR016024">
    <property type="entry name" value="ARM-type_fold"/>
</dbReference>
<dbReference type="GO" id="GO:0097361">
    <property type="term" value="C:cytosolic [4Fe-4S] assembly targeting complex"/>
    <property type="evidence" value="ECO:0007669"/>
    <property type="project" value="UniProtKB-UniRule"/>
</dbReference>
<evidence type="ECO:0000313" key="8">
    <source>
        <dbReference type="EMBL" id="KAF4636526.1"/>
    </source>
</evidence>
<evidence type="ECO:0000256" key="2">
    <source>
        <dbReference type="ARBA" id="ARBA00009340"/>
    </source>
</evidence>
<protein>
    <recommendedName>
        <fullName evidence="5">MMS19 nucleotide excision repair protein</fullName>
    </recommendedName>
</protein>